<sequence length="137" mass="15940">MHAYLLLRGARKYVRRFKEDMEMRTLSYKKDGQDYLIQLIPRTMEIVELVFPEEHLQNVLNLVGDDEPSGINSDGSNKGGVKWYKKLRNFILKMIPNVEPVPIFEKDNSKQIPREHIGVHVLGIKNDSFTITKTENL</sequence>
<gene>
    <name evidence="1" type="ORF">LCGC14_2301430</name>
</gene>
<organism evidence="1">
    <name type="scientific">marine sediment metagenome</name>
    <dbReference type="NCBI Taxonomy" id="412755"/>
    <lineage>
        <taxon>unclassified sequences</taxon>
        <taxon>metagenomes</taxon>
        <taxon>ecological metagenomes</taxon>
    </lineage>
</organism>
<comment type="caution">
    <text evidence="1">The sequence shown here is derived from an EMBL/GenBank/DDBJ whole genome shotgun (WGS) entry which is preliminary data.</text>
</comment>
<dbReference type="AlphaFoldDB" id="A0A0F9F0T2"/>
<reference evidence="1" key="1">
    <citation type="journal article" date="2015" name="Nature">
        <title>Complex archaea that bridge the gap between prokaryotes and eukaryotes.</title>
        <authorList>
            <person name="Spang A."/>
            <person name="Saw J.H."/>
            <person name="Jorgensen S.L."/>
            <person name="Zaremba-Niedzwiedzka K."/>
            <person name="Martijn J."/>
            <person name="Lind A.E."/>
            <person name="van Eijk R."/>
            <person name="Schleper C."/>
            <person name="Guy L."/>
            <person name="Ettema T.J."/>
        </authorList>
    </citation>
    <scope>NUCLEOTIDE SEQUENCE</scope>
</reference>
<evidence type="ECO:0000313" key="1">
    <source>
        <dbReference type="EMBL" id="KKL50845.1"/>
    </source>
</evidence>
<dbReference type="EMBL" id="LAZR01032451">
    <property type="protein sequence ID" value="KKL50845.1"/>
    <property type="molecule type" value="Genomic_DNA"/>
</dbReference>
<accession>A0A0F9F0T2</accession>
<proteinExistence type="predicted"/>
<name>A0A0F9F0T2_9ZZZZ</name>
<protein>
    <submittedName>
        <fullName evidence="1">Uncharacterized protein</fullName>
    </submittedName>
</protein>